<dbReference type="GO" id="GO:0005886">
    <property type="term" value="C:plasma membrane"/>
    <property type="evidence" value="ECO:0007669"/>
    <property type="project" value="UniProtKB-SubCell"/>
</dbReference>
<dbReference type="SUPFAM" id="SSF81321">
    <property type="entry name" value="Family A G protein-coupled receptor-like"/>
    <property type="match status" value="1"/>
</dbReference>
<evidence type="ECO:0000259" key="14">
    <source>
        <dbReference type="PROSITE" id="PS50262"/>
    </source>
</evidence>
<keyword evidence="4 12" id="KW-0812">Transmembrane</keyword>
<comment type="similarity">
    <text evidence="2 12">Belongs to the G-protein coupled receptor 1 family.</text>
</comment>
<gene>
    <name evidence="16" type="primary">8233958</name>
    <name evidence="15" type="ORF">Phum_PHUM128380</name>
</gene>
<dbReference type="InterPro" id="IPR017452">
    <property type="entry name" value="GPCR_Rhodpsn_7TM"/>
</dbReference>
<dbReference type="Gene3D" id="1.20.1070.10">
    <property type="entry name" value="Rhodopsin 7-helix transmembrane proteins"/>
    <property type="match status" value="1"/>
</dbReference>
<keyword evidence="11 12" id="KW-0807">Transducer</keyword>
<feature type="transmembrane region" description="Helical" evidence="13">
    <location>
        <begin position="274"/>
        <end position="292"/>
    </location>
</feature>
<dbReference type="EMBL" id="AAZO01001499">
    <property type="status" value="NOT_ANNOTATED_CDS"/>
    <property type="molecule type" value="Genomic_DNA"/>
</dbReference>
<dbReference type="CTD" id="8233958"/>
<dbReference type="EC" id="2.7.11.14" evidence="15"/>
<keyword evidence="7 13" id="KW-0472">Membrane</keyword>
<keyword evidence="6 12" id="KW-0297">G-protein coupled receptor</keyword>
<dbReference type="AlphaFoldDB" id="E0VE49"/>
<dbReference type="GeneID" id="8233958"/>
<evidence type="ECO:0000256" key="1">
    <source>
        <dbReference type="ARBA" id="ARBA00004651"/>
    </source>
</evidence>
<dbReference type="PANTHER" id="PTHR24243:SF208">
    <property type="entry name" value="PYROKININ-1 RECEPTOR"/>
    <property type="match status" value="1"/>
</dbReference>
<dbReference type="PRINTS" id="PR01565">
    <property type="entry name" value="NEUROMEDINUR"/>
</dbReference>
<dbReference type="PROSITE" id="PS50262">
    <property type="entry name" value="G_PROTEIN_RECEP_F1_2"/>
    <property type="match status" value="1"/>
</dbReference>
<dbReference type="OrthoDB" id="5950040at2759"/>
<evidence type="ECO:0000256" key="8">
    <source>
        <dbReference type="ARBA" id="ARBA00023157"/>
    </source>
</evidence>
<evidence type="ECO:0000256" key="2">
    <source>
        <dbReference type="ARBA" id="ARBA00010663"/>
    </source>
</evidence>
<reference evidence="16" key="3">
    <citation type="submission" date="2020-05" db="UniProtKB">
        <authorList>
            <consortium name="EnsemblMetazoa"/>
        </authorList>
    </citation>
    <scope>IDENTIFICATION</scope>
    <source>
        <strain evidence="16">USDA</strain>
    </source>
</reference>
<evidence type="ECO:0000256" key="4">
    <source>
        <dbReference type="ARBA" id="ARBA00022692"/>
    </source>
</evidence>
<evidence type="ECO:0000256" key="9">
    <source>
        <dbReference type="ARBA" id="ARBA00023170"/>
    </source>
</evidence>
<dbReference type="STRING" id="121224.E0VE49"/>
<reference evidence="15" key="1">
    <citation type="submission" date="2007-04" db="EMBL/GenBank/DDBJ databases">
        <title>Annotation of Pediculus humanus corporis strain USDA.</title>
        <authorList>
            <person name="Kirkness E."/>
            <person name="Hannick L."/>
            <person name="Hass B."/>
            <person name="Bruggner R."/>
            <person name="Lawson D."/>
            <person name="Bidwell S."/>
            <person name="Joardar V."/>
            <person name="Caler E."/>
            <person name="Walenz B."/>
            <person name="Inman J."/>
            <person name="Schobel S."/>
            <person name="Galinsky K."/>
            <person name="Amedeo P."/>
            <person name="Strausberg R."/>
        </authorList>
    </citation>
    <scope>NUCLEOTIDE SEQUENCE</scope>
    <source>
        <strain evidence="15">USDA</strain>
    </source>
</reference>
<feature type="transmembrane region" description="Helical" evidence="13">
    <location>
        <begin position="168"/>
        <end position="188"/>
    </location>
</feature>
<dbReference type="FunCoup" id="E0VE49">
    <property type="interactions" value="51"/>
</dbReference>
<dbReference type="PANTHER" id="PTHR24243">
    <property type="entry name" value="G-PROTEIN COUPLED RECEPTOR"/>
    <property type="match status" value="1"/>
</dbReference>
<feature type="transmembrane region" description="Helical" evidence="13">
    <location>
        <begin position="47"/>
        <end position="75"/>
    </location>
</feature>
<feature type="transmembrane region" description="Helical" evidence="13">
    <location>
        <begin position="87"/>
        <end position="105"/>
    </location>
</feature>
<evidence type="ECO:0000256" key="12">
    <source>
        <dbReference type="RuleBase" id="RU000688"/>
    </source>
</evidence>
<sequence length="354" mass="39853">MNVITENDNNNWGQVVIEKINDTVEENLTEFMEETTTQVTKPYRDPLYVVVPITVIYAAIFLTGIVGNISTCVVIARNKHMHTATNYYLFSLAISDLLLLVSGLPPEVFFMWRKHSYVFGETFCVLQSFAAETSANATVLTITAFTIERYVAICHPFQSHTLSKLSRAVKFVIAIWVSALGLAIPQAIQYGVVTVIGNSGSIESYCTLKKVLIPNAFLISICVFFVVPMTVITVLYVLIGLKLRRSRLITVKRRPSTPRSELSKPRTSTPQSHVIRMLVAVVVGFFICWAPFHAQRLVAMYGHLDENPSKTVYVVYIFLTYISGVLYYLSTTINPLLYHIMSHKFRDAFKLLTG</sequence>
<evidence type="ECO:0000256" key="11">
    <source>
        <dbReference type="ARBA" id="ARBA00023224"/>
    </source>
</evidence>
<evidence type="ECO:0000313" key="16">
    <source>
        <dbReference type="EnsemblMetazoa" id="PHUM128380-PA"/>
    </source>
</evidence>
<reference evidence="15" key="2">
    <citation type="submission" date="2007-04" db="EMBL/GenBank/DDBJ databases">
        <title>The genome of the human body louse.</title>
        <authorList>
            <consortium name="The Human Body Louse Genome Consortium"/>
            <person name="Kirkness E."/>
            <person name="Walenz B."/>
            <person name="Hass B."/>
            <person name="Bruggner R."/>
            <person name="Strausberg R."/>
        </authorList>
    </citation>
    <scope>NUCLEOTIDE SEQUENCE</scope>
    <source>
        <strain evidence="15">USDA</strain>
    </source>
</reference>
<evidence type="ECO:0000256" key="13">
    <source>
        <dbReference type="SAM" id="Phobius"/>
    </source>
</evidence>
<dbReference type="PROSITE" id="PS00237">
    <property type="entry name" value="G_PROTEIN_RECEP_F1_1"/>
    <property type="match status" value="1"/>
</dbReference>
<dbReference type="eggNOG" id="KOG3656">
    <property type="taxonomic scope" value="Eukaryota"/>
</dbReference>
<feature type="transmembrane region" description="Helical" evidence="13">
    <location>
        <begin position="312"/>
        <end position="337"/>
    </location>
</feature>
<proteinExistence type="inferred from homology"/>
<feature type="domain" description="G-protein coupled receptors family 1 profile" evidence="14">
    <location>
        <begin position="67"/>
        <end position="338"/>
    </location>
</feature>
<dbReference type="GO" id="GO:0001607">
    <property type="term" value="F:neuromedin U receptor activity"/>
    <property type="evidence" value="ECO:0007669"/>
    <property type="project" value="InterPro"/>
</dbReference>
<protein>
    <submittedName>
        <fullName evidence="15">Class B secretin-like G-protein coupled receptor GPRghp1, putative</fullName>
        <ecNumber evidence="15">2.7.11.14</ecNumber>
    </submittedName>
</protein>
<accession>E0VE49</accession>
<comment type="subcellular location">
    <subcellularLocation>
        <location evidence="1">Cell membrane</location>
        <topology evidence="1">Multi-pass membrane protein</topology>
    </subcellularLocation>
</comment>
<dbReference type="HOGENOM" id="CLU_009579_6_5_1"/>
<dbReference type="GO" id="GO:0050254">
    <property type="term" value="F:rhodopsin kinase activity"/>
    <property type="evidence" value="ECO:0007669"/>
    <property type="project" value="UniProtKB-EC"/>
</dbReference>
<evidence type="ECO:0000256" key="6">
    <source>
        <dbReference type="ARBA" id="ARBA00023040"/>
    </source>
</evidence>
<dbReference type="RefSeq" id="XP_002424393.1">
    <property type="nucleotide sequence ID" value="XM_002424348.1"/>
</dbReference>
<dbReference type="OMA" id="PRSAICC"/>
<dbReference type="EMBL" id="DS235088">
    <property type="protein sequence ID" value="EEB11655.1"/>
    <property type="molecule type" value="Genomic_DNA"/>
</dbReference>
<dbReference type="EnsemblMetazoa" id="PHUM128380-RA">
    <property type="protein sequence ID" value="PHUM128380-PA"/>
    <property type="gene ID" value="PHUM128380"/>
</dbReference>
<keyword evidence="9 12" id="KW-0675">Receptor</keyword>
<evidence type="ECO:0000256" key="7">
    <source>
        <dbReference type="ARBA" id="ARBA00023136"/>
    </source>
</evidence>
<feature type="transmembrane region" description="Helical" evidence="13">
    <location>
        <begin position="217"/>
        <end position="239"/>
    </location>
</feature>
<keyword evidence="8" id="KW-1015">Disulfide bond</keyword>
<keyword evidence="3" id="KW-1003">Cell membrane</keyword>
<dbReference type="SMR" id="E0VE49"/>
<keyword evidence="17" id="KW-1185">Reference proteome</keyword>
<dbReference type="Proteomes" id="UP000009046">
    <property type="component" value="Unassembled WGS sequence"/>
</dbReference>
<organism>
    <name type="scientific">Pediculus humanus subsp. corporis</name>
    <name type="common">Body louse</name>
    <dbReference type="NCBI Taxonomy" id="121224"/>
    <lineage>
        <taxon>Eukaryota</taxon>
        <taxon>Metazoa</taxon>
        <taxon>Ecdysozoa</taxon>
        <taxon>Arthropoda</taxon>
        <taxon>Hexapoda</taxon>
        <taxon>Insecta</taxon>
        <taxon>Pterygota</taxon>
        <taxon>Neoptera</taxon>
        <taxon>Paraneoptera</taxon>
        <taxon>Psocodea</taxon>
        <taxon>Troctomorpha</taxon>
        <taxon>Phthiraptera</taxon>
        <taxon>Anoplura</taxon>
        <taxon>Pediculidae</taxon>
        <taxon>Pediculus</taxon>
    </lineage>
</organism>
<evidence type="ECO:0000313" key="15">
    <source>
        <dbReference type="EMBL" id="EEB11655.1"/>
    </source>
</evidence>
<dbReference type="InterPro" id="IPR000276">
    <property type="entry name" value="GPCR_Rhodpsn"/>
</dbReference>
<dbReference type="Pfam" id="PF00001">
    <property type="entry name" value="7tm_1"/>
    <property type="match status" value="1"/>
</dbReference>
<evidence type="ECO:0000313" key="17">
    <source>
        <dbReference type="Proteomes" id="UP000009046"/>
    </source>
</evidence>
<dbReference type="InParanoid" id="E0VE49"/>
<dbReference type="PRINTS" id="PR00237">
    <property type="entry name" value="GPCRRHODOPSN"/>
</dbReference>
<keyword evidence="10" id="KW-0325">Glycoprotein</keyword>
<evidence type="ECO:0000256" key="10">
    <source>
        <dbReference type="ARBA" id="ARBA00023180"/>
    </source>
</evidence>
<dbReference type="VEuPathDB" id="VectorBase:PHUM128380"/>
<feature type="transmembrane region" description="Helical" evidence="13">
    <location>
        <begin position="125"/>
        <end position="147"/>
    </location>
</feature>
<dbReference type="KEGG" id="phu:Phum_PHUM128380"/>
<dbReference type="InterPro" id="IPR005390">
    <property type="entry name" value="NeuromedU_rcpt"/>
</dbReference>
<evidence type="ECO:0000256" key="3">
    <source>
        <dbReference type="ARBA" id="ARBA00022475"/>
    </source>
</evidence>
<keyword evidence="15" id="KW-0808">Transferase</keyword>
<evidence type="ECO:0000256" key="5">
    <source>
        <dbReference type="ARBA" id="ARBA00022989"/>
    </source>
</evidence>
<keyword evidence="5 13" id="KW-1133">Transmembrane helix</keyword>
<name>E0VE49_PEDHC</name>